<sequence length="745" mass="83248">MSPIQTSNIGDKMREHNSANKKSSTNASQLLSFSSKPQLNIIMQAEASECGLACVTMLANFHGNQISLDKLRQVSPVSNQGSNLTQLMQLGDLLGFSCRALKAELSELNELQTPCILHWNFQHFVVLNKVTKRYCEIADPALGLRKLTIQQVSEAFTGIAVEMQPNTKFYKASAAQKLELGHFLSNAIGVKRQLGILFGLSLLLQLFAIAAPFYMQTVIDEVIVKSDTSLLNVLAIAFLLLLCIDTITVMLRERVMLYFSNQFSIHMATRVFTHLLSLPVDYFQKRHLGDVVSRFGSLQNIRQIVTSGIISGLIDGLMAILMLIVLFFYSPKLASIVCLTVVFYALLRWLFFQAMKRQNMEVIQSQALESSHFMQSIRAIKTIKLNNKGMQRSSQWLNLLTNAMNKQIKLSRWQINFSVLNKILFGLENIVIIYLAANLVTINLFSIGMLYAFISYKAKFIDATDSLINNWLEFKLLRVHLDRLADIVFTKSEITKSVENEVNNNVEHLTNNVQSAFHLSAHDMSFQHHETQTPIFEKLNLNITHGKSVVISGSSGCGKSTLLLCLMGLNNSHTGQIYINGYLLNASNRHQQGIAAVLQDDQLLSGSLLENITDFAATTDLPLAIDVAKMACLHNDIMQMTMQYNTLVGDMGSTLSGGQKQRLLLARALYKKPSLLFLDEATSHLDAATESAINKNLRKLSMTKIMIAHRQETIASADIVFALINGELHDVTHQHLTNTNQQQTS</sequence>
<feature type="transmembrane region" description="Helical" evidence="8">
    <location>
        <begin position="230"/>
        <end position="251"/>
    </location>
</feature>
<feature type="transmembrane region" description="Helical" evidence="8">
    <location>
        <begin position="304"/>
        <end position="327"/>
    </location>
</feature>
<keyword evidence="13" id="KW-1185">Reference proteome</keyword>
<organism evidence="12 13">
    <name type="scientific">Glaciecola nitratireducens (strain JCM 12485 / KCTC 12276 / FR1064)</name>
    <dbReference type="NCBI Taxonomy" id="1085623"/>
    <lineage>
        <taxon>Bacteria</taxon>
        <taxon>Pseudomonadati</taxon>
        <taxon>Pseudomonadota</taxon>
        <taxon>Gammaproteobacteria</taxon>
        <taxon>Alteromonadales</taxon>
        <taxon>Alteromonadaceae</taxon>
        <taxon>Brumicola</taxon>
    </lineage>
</organism>
<feature type="domain" description="ABC transporter" evidence="9">
    <location>
        <begin position="519"/>
        <end position="744"/>
    </location>
</feature>
<name>G4QMN8_GLANF</name>
<dbReference type="STRING" id="1085623.GNIT_2893"/>
<dbReference type="GO" id="GO:0016887">
    <property type="term" value="F:ATP hydrolysis activity"/>
    <property type="evidence" value="ECO:0007669"/>
    <property type="project" value="InterPro"/>
</dbReference>
<dbReference type="InterPro" id="IPR003593">
    <property type="entry name" value="AAA+_ATPase"/>
</dbReference>
<proteinExistence type="predicted"/>
<reference evidence="12 13" key="1">
    <citation type="journal article" date="2011" name="J. Bacteriol.">
        <title>Complete genome sequence of seawater bacterium Glaciecola nitratireducens FR1064T.</title>
        <authorList>
            <person name="Bian F."/>
            <person name="Qin Q.L."/>
            <person name="Xie B.B."/>
            <person name="Shu Y.L."/>
            <person name="Zhang X.Y."/>
            <person name="Yu Y."/>
            <person name="Chen B."/>
            <person name="Chen X.L."/>
            <person name="Zhou B.C."/>
            <person name="Zhang Y.Z."/>
        </authorList>
    </citation>
    <scope>NUCLEOTIDE SEQUENCE [LARGE SCALE GENOMIC DNA]</scope>
    <source>
        <strain evidence="13">JCM 12485 / KCTC 12276 / FR1064</strain>
    </source>
</reference>
<comment type="subcellular location">
    <subcellularLocation>
        <location evidence="1">Cell membrane</location>
        <topology evidence="1">Multi-pass membrane protein</topology>
    </subcellularLocation>
</comment>
<feature type="region of interest" description="Disordered" evidence="7">
    <location>
        <begin position="1"/>
        <end position="28"/>
    </location>
</feature>
<dbReference type="GO" id="GO:0008233">
    <property type="term" value="F:peptidase activity"/>
    <property type="evidence" value="ECO:0007669"/>
    <property type="project" value="InterPro"/>
</dbReference>
<dbReference type="Pfam" id="PF03412">
    <property type="entry name" value="Peptidase_C39"/>
    <property type="match status" value="1"/>
</dbReference>
<dbReference type="InterPro" id="IPR003439">
    <property type="entry name" value="ABC_transporter-like_ATP-bd"/>
</dbReference>
<feature type="transmembrane region" description="Helical" evidence="8">
    <location>
        <begin position="333"/>
        <end position="351"/>
    </location>
</feature>
<dbReference type="InterPro" id="IPR036640">
    <property type="entry name" value="ABC1_TM_sf"/>
</dbReference>
<dbReference type="eggNOG" id="COG2274">
    <property type="taxonomic scope" value="Bacteria"/>
</dbReference>
<dbReference type="PROSITE" id="PS50990">
    <property type="entry name" value="PEPTIDASE_C39"/>
    <property type="match status" value="1"/>
</dbReference>
<feature type="domain" description="ABC transmembrane type-1" evidence="10">
    <location>
        <begin position="196"/>
        <end position="476"/>
    </location>
</feature>
<dbReference type="SMART" id="SM00382">
    <property type="entry name" value="AAA"/>
    <property type="match status" value="1"/>
</dbReference>
<evidence type="ECO:0000256" key="1">
    <source>
        <dbReference type="ARBA" id="ARBA00004651"/>
    </source>
</evidence>
<dbReference type="PANTHER" id="PTHR24221:SF606">
    <property type="entry name" value="COLICIN V SECRETION-PROCESSING ATP-BINDING PROTEIN"/>
    <property type="match status" value="1"/>
</dbReference>
<evidence type="ECO:0000256" key="8">
    <source>
        <dbReference type="SAM" id="Phobius"/>
    </source>
</evidence>
<dbReference type="PROSITE" id="PS00211">
    <property type="entry name" value="ABC_TRANSPORTER_1"/>
    <property type="match status" value="1"/>
</dbReference>
<gene>
    <name evidence="12" type="ordered locus">GNIT_2893</name>
</gene>
<feature type="domain" description="Peptidase C39" evidence="11">
    <location>
        <begin position="44"/>
        <end position="163"/>
    </location>
</feature>
<dbReference type="Pfam" id="PF00005">
    <property type="entry name" value="ABC_tran"/>
    <property type="match status" value="1"/>
</dbReference>
<dbReference type="SUPFAM" id="SSF52540">
    <property type="entry name" value="P-loop containing nucleoside triphosphate hydrolases"/>
    <property type="match status" value="1"/>
</dbReference>
<dbReference type="Pfam" id="PF00664">
    <property type="entry name" value="ABC_membrane"/>
    <property type="match status" value="1"/>
</dbReference>
<dbReference type="KEGG" id="gni:GNIT_2893"/>
<keyword evidence="6 8" id="KW-0472">Membrane</keyword>
<dbReference type="Proteomes" id="UP000009282">
    <property type="component" value="Chromosome"/>
</dbReference>
<dbReference type="CDD" id="cd03228">
    <property type="entry name" value="ABCC_MRP_Like"/>
    <property type="match status" value="1"/>
</dbReference>
<evidence type="ECO:0000259" key="9">
    <source>
        <dbReference type="PROSITE" id="PS50893"/>
    </source>
</evidence>
<keyword evidence="5 8" id="KW-1133">Transmembrane helix</keyword>
<dbReference type="InterPro" id="IPR027417">
    <property type="entry name" value="P-loop_NTPase"/>
</dbReference>
<dbReference type="InterPro" id="IPR039421">
    <property type="entry name" value="Type_1_exporter"/>
</dbReference>
<dbReference type="InterPro" id="IPR017871">
    <property type="entry name" value="ABC_transporter-like_CS"/>
</dbReference>
<evidence type="ECO:0000256" key="7">
    <source>
        <dbReference type="SAM" id="MobiDB-lite"/>
    </source>
</evidence>
<dbReference type="Gene3D" id="3.40.50.300">
    <property type="entry name" value="P-loop containing nucleotide triphosphate hydrolases"/>
    <property type="match status" value="1"/>
</dbReference>
<dbReference type="GO" id="GO:0034040">
    <property type="term" value="F:ATPase-coupled lipid transmembrane transporter activity"/>
    <property type="evidence" value="ECO:0007669"/>
    <property type="project" value="TreeGrafter"/>
</dbReference>
<keyword evidence="4 12" id="KW-0067">ATP-binding</keyword>
<dbReference type="PANTHER" id="PTHR24221">
    <property type="entry name" value="ATP-BINDING CASSETTE SUB-FAMILY B"/>
    <property type="match status" value="1"/>
</dbReference>
<evidence type="ECO:0000259" key="10">
    <source>
        <dbReference type="PROSITE" id="PS50929"/>
    </source>
</evidence>
<accession>G4QMN8</accession>
<dbReference type="GO" id="GO:0140359">
    <property type="term" value="F:ABC-type transporter activity"/>
    <property type="evidence" value="ECO:0007669"/>
    <property type="project" value="InterPro"/>
</dbReference>
<dbReference type="EMBL" id="CP003060">
    <property type="protein sequence ID" value="AEP30990.1"/>
    <property type="molecule type" value="Genomic_DNA"/>
</dbReference>
<dbReference type="RefSeq" id="WP_014109863.1">
    <property type="nucleotide sequence ID" value="NC_016041.1"/>
</dbReference>
<dbReference type="GO" id="GO:0005886">
    <property type="term" value="C:plasma membrane"/>
    <property type="evidence" value="ECO:0007669"/>
    <property type="project" value="UniProtKB-SubCell"/>
</dbReference>
<dbReference type="PROSITE" id="PS50893">
    <property type="entry name" value="ABC_TRANSPORTER_2"/>
    <property type="match status" value="1"/>
</dbReference>
<dbReference type="InterPro" id="IPR005074">
    <property type="entry name" value="Peptidase_C39"/>
</dbReference>
<evidence type="ECO:0000256" key="3">
    <source>
        <dbReference type="ARBA" id="ARBA00022741"/>
    </source>
</evidence>
<dbReference type="GO" id="GO:0005524">
    <property type="term" value="F:ATP binding"/>
    <property type="evidence" value="ECO:0007669"/>
    <property type="project" value="UniProtKB-KW"/>
</dbReference>
<dbReference type="InterPro" id="IPR011527">
    <property type="entry name" value="ABC1_TM_dom"/>
</dbReference>
<evidence type="ECO:0000256" key="5">
    <source>
        <dbReference type="ARBA" id="ARBA00022989"/>
    </source>
</evidence>
<evidence type="ECO:0000256" key="6">
    <source>
        <dbReference type="ARBA" id="ARBA00023136"/>
    </source>
</evidence>
<keyword evidence="2 8" id="KW-0812">Transmembrane</keyword>
<dbReference type="HOGENOM" id="CLU_000604_84_3_6"/>
<dbReference type="CDD" id="cd18567">
    <property type="entry name" value="ABC_6TM_CvaB_RaxB_like"/>
    <property type="match status" value="1"/>
</dbReference>
<feature type="transmembrane region" description="Helical" evidence="8">
    <location>
        <begin position="194"/>
        <end position="215"/>
    </location>
</feature>
<dbReference type="AlphaFoldDB" id="G4QMN8"/>
<evidence type="ECO:0000256" key="4">
    <source>
        <dbReference type="ARBA" id="ARBA00022840"/>
    </source>
</evidence>
<evidence type="ECO:0000259" key="11">
    <source>
        <dbReference type="PROSITE" id="PS50990"/>
    </source>
</evidence>
<keyword evidence="3" id="KW-0547">Nucleotide-binding</keyword>
<protein>
    <submittedName>
        <fullName evidence="12">Putative toxin secretion ABC transporter, ATP-binding subunit/permease protein</fullName>
    </submittedName>
</protein>
<dbReference type="PROSITE" id="PS50929">
    <property type="entry name" value="ABC_TM1F"/>
    <property type="match status" value="1"/>
</dbReference>
<dbReference type="Gene3D" id="3.90.70.10">
    <property type="entry name" value="Cysteine proteinases"/>
    <property type="match status" value="1"/>
</dbReference>
<dbReference type="Gene3D" id="1.20.1560.10">
    <property type="entry name" value="ABC transporter type 1, transmembrane domain"/>
    <property type="match status" value="1"/>
</dbReference>
<dbReference type="MEROPS" id="C39.005"/>
<feature type="transmembrane region" description="Helical" evidence="8">
    <location>
        <begin position="431"/>
        <end position="454"/>
    </location>
</feature>
<evidence type="ECO:0000313" key="13">
    <source>
        <dbReference type="Proteomes" id="UP000009282"/>
    </source>
</evidence>
<dbReference type="GO" id="GO:0006508">
    <property type="term" value="P:proteolysis"/>
    <property type="evidence" value="ECO:0007669"/>
    <property type="project" value="InterPro"/>
</dbReference>
<dbReference type="SUPFAM" id="SSF90123">
    <property type="entry name" value="ABC transporter transmembrane region"/>
    <property type="match status" value="1"/>
</dbReference>
<evidence type="ECO:0000256" key="2">
    <source>
        <dbReference type="ARBA" id="ARBA00022692"/>
    </source>
</evidence>
<evidence type="ECO:0000313" key="12">
    <source>
        <dbReference type="EMBL" id="AEP30990.1"/>
    </source>
</evidence>